<reference evidence="1" key="1">
    <citation type="submission" date="2023-04" db="EMBL/GenBank/DDBJ databases">
        <authorList>
            <person name="Vijverberg K."/>
            <person name="Xiong W."/>
            <person name="Schranz E."/>
        </authorList>
    </citation>
    <scope>NUCLEOTIDE SEQUENCE</scope>
</reference>
<sequence>MERELMDKEKLLRDREAELSQLGGDLNWHVNVMIVRIVKKSRRELLHMEIVVGTFDPNVASSTLSHTGEMVNSIDSFSTCDYDSLMNLGSMDVSGLHLLCANNDNEGVGPRNNAKITSLDRIAGYNHLNRDEEWLDYLLQYRVEFLNHATPFGKGNNPFNQDGAGLGFMLLCRTGCLNHETLFGKGYSPLNQDKNDMEELIRLYPLGKNSQQQPPRLRFFLEPLEKGPAMSIPYWWNDQGMKILISGVDVKPMHNTLPVWALAPLCAPASPSCASFMMPLPSSFVTQ</sequence>
<evidence type="ECO:0000313" key="1">
    <source>
        <dbReference type="EMBL" id="CAI9279153.1"/>
    </source>
</evidence>
<evidence type="ECO:0000313" key="2">
    <source>
        <dbReference type="Proteomes" id="UP001177003"/>
    </source>
</evidence>
<protein>
    <submittedName>
        <fullName evidence="1">Uncharacterized protein</fullName>
    </submittedName>
</protein>
<accession>A0AA35YSD3</accession>
<name>A0AA35YSD3_LACSI</name>
<organism evidence="1 2">
    <name type="scientific">Lactuca saligna</name>
    <name type="common">Willowleaf lettuce</name>
    <dbReference type="NCBI Taxonomy" id="75948"/>
    <lineage>
        <taxon>Eukaryota</taxon>
        <taxon>Viridiplantae</taxon>
        <taxon>Streptophyta</taxon>
        <taxon>Embryophyta</taxon>
        <taxon>Tracheophyta</taxon>
        <taxon>Spermatophyta</taxon>
        <taxon>Magnoliopsida</taxon>
        <taxon>eudicotyledons</taxon>
        <taxon>Gunneridae</taxon>
        <taxon>Pentapetalae</taxon>
        <taxon>asterids</taxon>
        <taxon>campanulids</taxon>
        <taxon>Asterales</taxon>
        <taxon>Asteraceae</taxon>
        <taxon>Cichorioideae</taxon>
        <taxon>Cichorieae</taxon>
        <taxon>Lactucinae</taxon>
        <taxon>Lactuca</taxon>
    </lineage>
</organism>
<dbReference type="Proteomes" id="UP001177003">
    <property type="component" value="Chromosome 4"/>
</dbReference>
<dbReference type="EMBL" id="OX465080">
    <property type="protein sequence ID" value="CAI9279153.1"/>
    <property type="molecule type" value="Genomic_DNA"/>
</dbReference>
<proteinExistence type="predicted"/>
<keyword evidence="2" id="KW-1185">Reference proteome</keyword>
<dbReference type="AlphaFoldDB" id="A0AA35YSD3"/>
<gene>
    <name evidence="1" type="ORF">LSALG_LOCUS18974</name>
</gene>